<reference evidence="2 3" key="1">
    <citation type="submission" date="2024-01" db="EMBL/GenBank/DDBJ databases">
        <title>Genome assemblies of Stephania.</title>
        <authorList>
            <person name="Yang L."/>
        </authorList>
    </citation>
    <scope>NUCLEOTIDE SEQUENCE [LARGE SCALE GENOMIC DNA]</scope>
    <source>
        <strain evidence="2">YNDBR</strain>
        <tissue evidence="2">Leaf</tissue>
    </source>
</reference>
<evidence type="ECO:0000313" key="3">
    <source>
        <dbReference type="Proteomes" id="UP001420932"/>
    </source>
</evidence>
<protein>
    <submittedName>
        <fullName evidence="2">Uncharacterized protein</fullName>
    </submittedName>
</protein>
<evidence type="ECO:0000256" key="1">
    <source>
        <dbReference type="SAM" id="MobiDB-lite"/>
    </source>
</evidence>
<sequence length="178" mass="19337">MTDRCTTAALRAPRAPSALVATASGSTKPPLLLAHLSPLLASRTTPRLRSRLSRPSSAAATSSNLAKSSASRYTAFPLSSLFFPELPHPSSLYNTNESEENREKPRILSVPVTASLRCCDFRSSVETQEQFGAEILISTCAGSDFAMSTEILISSEEEKKVSKSFSLRQRDGEDFQHI</sequence>
<name>A0AAP0HJB7_9MAGN</name>
<keyword evidence="3" id="KW-1185">Reference proteome</keyword>
<comment type="caution">
    <text evidence="2">The sequence shown here is derived from an EMBL/GenBank/DDBJ whole genome shotgun (WGS) entry which is preliminary data.</text>
</comment>
<feature type="region of interest" description="Disordered" evidence="1">
    <location>
        <begin position="45"/>
        <end position="64"/>
    </location>
</feature>
<evidence type="ECO:0000313" key="2">
    <source>
        <dbReference type="EMBL" id="KAK9086907.1"/>
    </source>
</evidence>
<feature type="compositionally biased region" description="Low complexity" evidence="1">
    <location>
        <begin position="53"/>
        <end position="63"/>
    </location>
</feature>
<dbReference type="AlphaFoldDB" id="A0AAP0HJB7"/>
<proteinExistence type="predicted"/>
<dbReference type="EMBL" id="JBBNAF010000013">
    <property type="protein sequence ID" value="KAK9086907.1"/>
    <property type="molecule type" value="Genomic_DNA"/>
</dbReference>
<gene>
    <name evidence="2" type="ORF">Syun_029301</name>
</gene>
<organism evidence="2 3">
    <name type="scientific">Stephania yunnanensis</name>
    <dbReference type="NCBI Taxonomy" id="152371"/>
    <lineage>
        <taxon>Eukaryota</taxon>
        <taxon>Viridiplantae</taxon>
        <taxon>Streptophyta</taxon>
        <taxon>Embryophyta</taxon>
        <taxon>Tracheophyta</taxon>
        <taxon>Spermatophyta</taxon>
        <taxon>Magnoliopsida</taxon>
        <taxon>Ranunculales</taxon>
        <taxon>Menispermaceae</taxon>
        <taxon>Menispermoideae</taxon>
        <taxon>Cissampelideae</taxon>
        <taxon>Stephania</taxon>
    </lineage>
</organism>
<accession>A0AAP0HJB7</accession>
<dbReference type="Proteomes" id="UP001420932">
    <property type="component" value="Unassembled WGS sequence"/>
</dbReference>